<dbReference type="AlphaFoldDB" id="A0A7X0BVW0"/>
<dbReference type="Proteomes" id="UP000583800">
    <property type="component" value="Unassembled WGS sequence"/>
</dbReference>
<gene>
    <name evidence="1" type="ORF">FHU36_000289</name>
</gene>
<comment type="caution">
    <text evidence="1">The sequence shown here is derived from an EMBL/GenBank/DDBJ whole genome shotgun (WGS) entry which is preliminary data.</text>
</comment>
<proteinExistence type="predicted"/>
<dbReference type="EMBL" id="JACHJB010000001">
    <property type="protein sequence ID" value="MBB6343780.1"/>
    <property type="molecule type" value="Genomic_DNA"/>
</dbReference>
<organism evidence="1 2">
    <name type="scientific">Nonomuraea muscovyensis</name>
    <dbReference type="NCBI Taxonomy" id="1124761"/>
    <lineage>
        <taxon>Bacteria</taxon>
        <taxon>Bacillati</taxon>
        <taxon>Actinomycetota</taxon>
        <taxon>Actinomycetes</taxon>
        <taxon>Streptosporangiales</taxon>
        <taxon>Streptosporangiaceae</taxon>
        <taxon>Nonomuraea</taxon>
    </lineage>
</organism>
<name>A0A7X0BVW0_9ACTN</name>
<evidence type="ECO:0000313" key="1">
    <source>
        <dbReference type="EMBL" id="MBB6343780.1"/>
    </source>
</evidence>
<protein>
    <submittedName>
        <fullName evidence="1">Bifunctional pyridoxal-dependent enzyme with beta-cystathionase and maltose regulon repressor activities</fullName>
    </submittedName>
</protein>
<reference evidence="1 2" key="1">
    <citation type="submission" date="2020-08" db="EMBL/GenBank/DDBJ databases">
        <title>Sequencing the genomes of 1000 actinobacteria strains.</title>
        <authorList>
            <person name="Klenk H.-P."/>
        </authorList>
    </citation>
    <scope>NUCLEOTIDE SEQUENCE [LARGE SCALE GENOMIC DNA]</scope>
    <source>
        <strain evidence="1 2">DSM 45913</strain>
    </source>
</reference>
<sequence>MTARHDATAKGVRDAWDFWLSQHDVSVPETIEAAVQQSVTSWLNSNTDDLIAAIAAAVAKKHHP</sequence>
<accession>A0A7X0BVW0</accession>
<keyword evidence="2" id="KW-1185">Reference proteome</keyword>
<evidence type="ECO:0000313" key="2">
    <source>
        <dbReference type="Proteomes" id="UP000583800"/>
    </source>
</evidence>
<dbReference type="RefSeq" id="WP_185082004.1">
    <property type="nucleotide sequence ID" value="NZ_JACHJB010000001.1"/>
</dbReference>